<accession>A0ABY8CRN7</accession>
<reference evidence="8 9" key="1">
    <citation type="submission" date="2023-03" db="EMBL/GenBank/DDBJ databases">
        <authorList>
            <person name="Kaur S."/>
            <person name="Espinosa-Saiz D."/>
            <person name="Velazquez E."/>
            <person name="Menendez E."/>
            <person name="diCenzo G.C."/>
        </authorList>
    </citation>
    <scope>NUCLEOTIDE SEQUENCE [LARGE SCALE GENOMIC DNA]</scope>
    <source>
        <strain evidence="8 9">LMG 27395</strain>
    </source>
</reference>
<gene>
    <name evidence="6 8" type="primary">phnN</name>
    <name evidence="8" type="ORF">PYH38_000707</name>
</gene>
<evidence type="ECO:0000256" key="6">
    <source>
        <dbReference type="HAMAP-Rule" id="MF_00836"/>
    </source>
</evidence>
<comment type="catalytic activity">
    <reaction evidence="1 6">
        <text>alpha-D-ribose 1,5-bisphosphate + ATP = 5-phospho-alpha-D-ribose 1-diphosphate + ADP</text>
        <dbReference type="Rhea" id="RHEA:20109"/>
        <dbReference type="ChEBI" id="CHEBI:30616"/>
        <dbReference type="ChEBI" id="CHEBI:58017"/>
        <dbReference type="ChEBI" id="CHEBI:68688"/>
        <dbReference type="ChEBI" id="CHEBI:456216"/>
        <dbReference type="EC" id="2.7.4.23"/>
    </reaction>
</comment>
<dbReference type="Proteomes" id="UP001235547">
    <property type="component" value="Chromosome 2"/>
</dbReference>
<dbReference type="NCBIfam" id="TIGR02322">
    <property type="entry name" value="phosphon_PhnN"/>
    <property type="match status" value="1"/>
</dbReference>
<evidence type="ECO:0000313" key="8">
    <source>
        <dbReference type="EMBL" id="WEX81305.1"/>
    </source>
</evidence>
<keyword evidence="5 6" id="KW-0067">ATP-binding</keyword>
<comment type="similarity">
    <text evidence="6">Belongs to the ribose 1,5-bisphosphokinase family.</text>
</comment>
<dbReference type="SUPFAM" id="SSF52540">
    <property type="entry name" value="P-loop containing nucleoside triphosphate hydrolases"/>
    <property type="match status" value="1"/>
</dbReference>
<dbReference type="Gene3D" id="3.40.50.300">
    <property type="entry name" value="P-loop containing nucleotide triphosphate hydrolases"/>
    <property type="match status" value="1"/>
</dbReference>
<evidence type="ECO:0000256" key="3">
    <source>
        <dbReference type="ARBA" id="ARBA00022679"/>
    </source>
</evidence>
<keyword evidence="3 6" id="KW-0808">Transferase</keyword>
<name>A0ABY8CRN7_9HYPH</name>
<dbReference type="SMART" id="SM00072">
    <property type="entry name" value="GuKc"/>
    <property type="match status" value="1"/>
</dbReference>
<proteinExistence type="inferred from homology"/>
<feature type="domain" description="Guanylate kinase-like" evidence="7">
    <location>
        <begin position="10"/>
        <end position="186"/>
    </location>
</feature>
<dbReference type="InterPro" id="IPR008144">
    <property type="entry name" value="Guanylate_kin-like_dom"/>
</dbReference>
<sequence length="196" mass="20869">MTAVEKARGGTLIVVVGPSGAGKDSVMGFAARHFAQRPDILFVRRVITRPSDAGGEVHESVSAAEFDDMRQNGAFAVSWQAHGLSYGIPREIAEKIASGMTAIVNGSRAALPAIRAAFGDVAVAVITADPPVLAKRLAERGRESEEDILRRLSRQTPDVIAGNDVTVIDNSGRLDIAGRRFIALVERHCADIHHPA</sequence>
<organism evidence="8 9">
    <name type="scientific">Sinorhizobium numidicum</name>
    <dbReference type="NCBI Taxonomy" id="680248"/>
    <lineage>
        <taxon>Bacteria</taxon>
        <taxon>Pseudomonadati</taxon>
        <taxon>Pseudomonadota</taxon>
        <taxon>Alphaproteobacteria</taxon>
        <taxon>Hyphomicrobiales</taxon>
        <taxon>Rhizobiaceae</taxon>
        <taxon>Sinorhizobium/Ensifer group</taxon>
        <taxon>Sinorhizobium</taxon>
    </lineage>
</organism>
<dbReference type="EMBL" id="CP120370">
    <property type="protein sequence ID" value="WEX81305.1"/>
    <property type="molecule type" value="Genomic_DNA"/>
</dbReference>
<keyword evidence="9" id="KW-1185">Reference proteome</keyword>
<dbReference type="HAMAP" id="MF_00836">
    <property type="entry name" value="PhnN"/>
    <property type="match status" value="1"/>
</dbReference>
<keyword evidence="4 6" id="KW-0547">Nucleotide-binding</keyword>
<dbReference type="InterPro" id="IPR012699">
    <property type="entry name" value="PhnN"/>
</dbReference>
<comment type="pathway">
    <text evidence="2 6">Metabolic intermediate biosynthesis; 5-phospho-alpha-D-ribose 1-diphosphate biosynthesis; 5-phospho-alpha-D-ribose 1-diphosphate from D-ribose 5-phosphate (route II): step 3/3.</text>
</comment>
<evidence type="ECO:0000256" key="2">
    <source>
        <dbReference type="ARBA" id="ARBA00005069"/>
    </source>
</evidence>
<evidence type="ECO:0000256" key="5">
    <source>
        <dbReference type="ARBA" id="ARBA00022840"/>
    </source>
</evidence>
<dbReference type="RefSeq" id="WP_280732048.1">
    <property type="nucleotide sequence ID" value="NZ_CP120367.1"/>
</dbReference>
<comment type="function">
    <text evidence="6">Catalyzes the phosphorylation of ribose 1,5-bisphosphate to 5-phospho-D-ribosyl alpha-1-diphosphate (PRPP).</text>
</comment>
<protein>
    <recommendedName>
        <fullName evidence="6">Ribose 1,5-bisphosphate phosphokinase PhnN</fullName>
        <ecNumber evidence="6">2.7.4.23</ecNumber>
    </recommendedName>
    <alternativeName>
        <fullName evidence="6">Ribose 1,5-bisphosphokinase</fullName>
    </alternativeName>
</protein>
<evidence type="ECO:0000256" key="4">
    <source>
        <dbReference type="ARBA" id="ARBA00022741"/>
    </source>
</evidence>
<evidence type="ECO:0000313" key="9">
    <source>
        <dbReference type="Proteomes" id="UP001235547"/>
    </source>
</evidence>
<dbReference type="InterPro" id="IPR008145">
    <property type="entry name" value="GK/Ca_channel_bsu"/>
</dbReference>
<feature type="binding site" evidence="6">
    <location>
        <begin position="17"/>
        <end position="24"/>
    </location>
    <ligand>
        <name>ATP</name>
        <dbReference type="ChEBI" id="CHEBI:30616"/>
    </ligand>
</feature>
<evidence type="ECO:0000259" key="7">
    <source>
        <dbReference type="PROSITE" id="PS50052"/>
    </source>
</evidence>
<dbReference type="InterPro" id="IPR027417">
    <property type="entry name" value="P-loop_NTPase"/>
</dbReference>
<dbReference type="Pfam" id="PF00625">
    <property type="entry name" value="Guanylate_kin"/>
    <property type="match status" value="1"/>
</dbReference>
<dbReference type="EC" id="2.7.4.23" evidence="6"/>
<evidence type="ECO:0000256" key="1">
    <source>
        <dbReference type="ARBA" id="ARBA00000373"/>
    </source>
</evidence>
<dbReference type="PROSITE" id="PS50052">
    <property type="entry name" value="GUANYLATE_KINASE_2"/>
    <property type="match status" value="1"/>
</dbReference>